<sequence length="273" mass="31382">MAYSAKHFTLFLLVSLLSTFHSHARDSQFFNKVPSTTTTNVVRETHDPNKEDPLSNQEQEPSFLPQNENGYGLYGHESGQLPPSTTTTVNPAATTKIPYNTESEKPLNKYLPKNYNPVSYVTEPEDINNSNSFTEESYNTRTNNNNNYYNGGDSFNERPQGLSDTRFTGGERSYSTTPNKRENYYNNDGTHNNFQPQGMSDTRVVEDGKFFFDVNSEKYSSNHPYESLKGVRVRNEYNNENYYGNNENSNEYYNKYSKGGQYQDEFQNEEAMP</sequence>
<feature type="compositionally biased region" description="Polar residues" evidence="1">
    <location>
        <begin position="127"/>
        <end position="137"/>
    </location>
</feature>
<evidence type="ECO:0000256" key="1">
    <source>
        <dbReference type="SAM" id="MobiDB-lite"/>
    </source>
</evidence>
<evidence type="ECO:0000313" key="3">
    <source>
        <dbReference type="EMBL" id="KAL2475327.1"/>
    </source>
</evidence>
<organism evidence="3 4">
    <name type="scientific">Abeliophyllum distichum</name>
    <dbReference type="NCBI Taxonomy" id="126358"/>
    <lineage>
        <taxon>Eukaryota</taxon>
        <taxon>Viridiplantae</taxon>
        <taxon>Streptophyta</taxon>
        <taxon>Embryophyta</taxon>
        <taxon>Tracheophyta</taxon>
        <taxon>Spermatophyta</taxon>
        <taxon>Magnoliopsida</taxon>
        <taxon>eudicotyledons</taxon>
        <taxon>Gunneridae</taxon>
        <taxon>Pentapetalae</taxon>
        <taxon>asterids</taxon>
        <taxon>lamiids</taxon>
        <taxon>Lamiales</taxon>
        <taxon>Oleaceae</taxon>
        <taxon>Forsythieae</taxon>
        <taxon>Abeliophyllum</taxon>
    </lineage>
</organism>
<evidence type="ECO:0000256" key="2">
    <source>
        <dbReference type="SAM" id="SignalP"/>
    </source>
</evidence>
<feature type="chain" id="PRO_5044747769" description="Protein E6" evidence="2">
    <location>
        <begin position="25"/>
        <end position="273"/>
    </location>
</feature>
<feature type="signal peptide" evidence="2">
    <location>
        <begin position="1"/>
        <end position="24"/>
    </location>
</feature>
<feature type="compositionally biased region" description="Polar residues" evidence="1">
    <location>
        <begin position="54"/>
        <end position="69"/>
    </location>
</feature>
<evidence type="ECO:0008006" key="5">
    <source>
        <dbReference type="Google" id="ProtNLM"/>
    </source>
</evidence>
<feature type="region of interest" description="Disordered" evidence="1">
    <location>
        <begin position="43"/>
        <end position="69"/>
    </location>
</feature>
<dbReference type="AlphaFoldDB" id="A0ABD1QHS5"/>
<dbReference type="PANTHER" id="PTHR35274">
    <property type="entry name" value="E6-LIKE PROTEIN"/>
    <property type="match status" value="1"/>
</dbReference>
<evidence type="ECO:0000313" key="4">
    <source>
        <dbReference type="Proteomes" id="UP001604336"/>
    </source>
</evidence>
<accession>A0ABD1QHS5</accession>
<keyword evidence="4" id="KW-1185">Reference proteome</keyword>
<comment type="caution">
    <text evidence="3">The sequence shown here is derived from an EMBL/GenBank/DDBJ whole genome shotgun (WGS) entry which is preliminary data.</text>
</comment>
<feature type="compositionally biased region" description="Low complexity" evidence="1">
    <location>
        <begin position="139"/>
        <end position="150"/>
    </location>
</feature>
<protein>
    <recommendedName>
        <fullName evidence="5">Protein E6</fullName>
    </recommendedName>
</protein>
<feature type="compositionally biased region" description="Basic and acidic residues" evidence="1">
    <location>
        <begin position="43"/>
        <end position="53"/>
    </location>
</feature>
<feature type="region of interest" description="Disordered" evidence="1">
    <location>
        <begin position="121"/>
        <end position="180"/>
    </location>
</feature>
<dbReference type="PANTHER" id="PTHR35274:SF2">
    <property type="entry name" value="E6-LIKE PROTEIN"/>
    <property type="match status" value="1"/>
</dbReference>
<dbReference type="EMBL" id="JBFOLK010000011">
    <property type="protein sequence ID" value="KAL2475327.1"/>
    <property type="molecule type" value="Genomic_DNA"/>
</dbReference>
<dbReference type="InterPro" id="IPR040290">
    <property type="entry name" value="Prot_E6-like"/>
</dbReference>
<dbReference type="Proteomes" id="UP001604336">
    <property type="component" value="Unassembled WGS sequence"/>
</dbReference>
<feature type="compositionally biased region" description="Low complexity" evidence="1">
    <location>
        <begin position="239"/>
        <end position="259"/>
    </location>
</feature>
<proteinExistence type="predicted"/>
<name>A0ABD1QHS5_9LAMI</name>
<feature type="region of interest" description="Disordered" evidence="1">
    <location>
        <begin position="239"/>
        <end position="273"/>
    </location>
</feature>
<reference evidence="4" key="1">
    <citation type="submission" date="2024-07" db="EMBL/GenBank/DDBJ databases">
        <title>Two chromosome-level genome assemblies of Korean endemic species Abeliophyllum distichum and Forsythia ovata (Oleaceae).</title>
        <authorList>
            <person name="Jang H."/>
        </authorList>
    </citation>
    <scope>NUCLEOTIDE SEQUENCE [LARGE SCALE GENOMIC DNA]</scope>
</reference>
<keyword evidence="2" id="KW-0732">Signal</keyword>
<gene>
    <name evidence="3" type="ORF">Adt_36063</name>
</gene>